<evidence type="ECO:0000256" key="14">
    <source>
        <dbReference type="SAM" id="Phobius"/>
    </source>
</evidence>
<evidence type="ECO:0000256" key="13">
    <source>
        <dbReference type="PIRNR" id="PIRNR016636"/>
    </source>
</evidence>
<evidence type="ECO:0000256" key="12">
    <source>
        <dbReference type="ARBA" id="ARBA00031030"/>
    </source>
</evidence>
<evidence type="ECO:0000256" key="2">
    <source>
        <dbReference type="ARBA" id="ARBA00005182"/>
    </source>
</evidence>
<evidence type="ECO:0000256" key="8">
    <source>
        <dbReference type="ARBA" id="ARBA00022841"/>
    </source>
</evidence>
<accession>A0A0H2LU84</accession>
<protein>
    <recommendedName>
        <fullName evidence="4">Probable alginate O-acetylase AlgI</fullName>
    </recommendedName>
    <alternativeName>
        <fullName evidence="12">Alginate biosynthesis protein AlgI</fullName>
    </alternativeName>
</protein>
<feature type="transmembrane region" description="Helical" evidence="14">
    <location>
        <begin position="12"/>
        <end position="29"/>
    </location>
</feature>
<dbReference type="InterPro" id="IPR004299">
    <property type="entry name" value="MBOAT_fam"/>
</dbReference>
<dbReference type="AlphaFoldDB" id="A0A0H2LU84"/>
<evidence type="ECO:0000256" key="3">
    <source>
        <dbReference type="ARBA" id="ARBA00010323"/>
    </source>
</evidence>
<dbReference type="GO" id="GO:0042121">
    <property type="term" value="P:alginic acid biosynthetic process"/>
    <property type="evidence" value="ECO:0007669"/>
    <property type="project" value="UniProtKB-KW"/>
</dbReference>
<evidence type="ECO:0000256" key="9">
    <source>
        <dbReference type="ARBA" id="ARBA00022989"/>
    </source>
</evidence>
<feature type="transmembrane region" description="Helical" evidence="14">
    <location>
        <begin position="377"/>
        <end position="394"/>
    </location>
</feature>
<comment type="pathway">
    <text evidence="2">Glycan biosynthesis; alginate biosynthesis.</text>
</comment>
<keyword evidence="10 13" id="KW-0472">Membrane</keyword>
<name>A0A0H2LU84_VARPD</name>
<feature type="transmembrane region" description="Helical" evidence="14">
    <location>
        <begin position="468"/>
        <end position="489"/>
    </location>
</feature>
<evidence type="ECO:0000256" key="7">
    <source>
        <dbReference type="ARBA" id="ARBA00022692"/>
    </source>
</evidence>
<dbReference type="PIRSF" id="PIRSF016636">
    <property type="entry name" value="AlgI_DltB"/>
    <property type="match status" value="1"/>
</dbReference>
<keyword evidence="16" id="KW-1185">Reference proteome</keyword>
<evidence type="ECO:0000313" key="15">
    <source>
        <dbReference type="EMBL" id="KLN53784.1"/>
    </source>
</evidence>
<dbReference type="EMBL" id="JZWI01000030">
    <property type="protein sequence ID" value="KLN53784.1"/>
    <property type="molecule type" value="Genomic_DNA"/>
</dbReference>
<comment type="similarity">
    <text evidence="3 13">Belongs to the membrane-bound acyltransferase family.</text>
</comment>
<proteinExistence type="inferred from homology"/>
<comment type="caution">
    <text evidence="15">The sequence shown here is derived from an EMBL/GenBank/DDBJ whole genome shotgun (WGS) entry which is preliminary data.</text>
</comment>
<dbReference type="Proteomes" id="UP000035170">
    <property type="component" value="Unassembled WGS sequence"/>
</dbReference>
<keyword evidence="6 13" id="KW-0808">Transferase</keyword>
<feature type="transmembrane region" description="Helical" evidence="14">
    <location>
        <begin position="87"/>
        <end position="106"/>
    </location>
</feature>
<feature type="transmembrane region" description="Helical" evidence="14">
    <location>
        <begin position="433"/>
        <end position="453"/>
    </location>
</feature>
<dbReference type="GO" id="GO:0016746">
    <property type="term" value="F:acyltransferase activity"/>
    <property type="evidence" value="ECO:0007669"/>
    <property type="project" value="UniProtKB-KW"/>
</dbReference>
<keyword evidence="9 14" id="KW-1133">Transmembrane helix</keyword>
<feature type="transmembrane region" description="Helical" evidence="14">
    <location>
        <begin position="58"/>
        <end position="75"/>
    </location>
</feature>
<feature type="transmembrane region" description="Helical" evidence="14">
    <location>
        <begin position="199"/>
        <end position="218"/>
    </location>
</feature>
<organism evidence="15 16">
    <name type="scientific">Variovorax paradoxus</name>
    <dbReference type="NCBI Taxonomy" id="34073"/>
    <lineage>
        <taxon>Bacteria</taxon>
        <taxon>Pseudomonadati</taxon>
        <taxon>Pseudomonadota</taxon>
        <taxon>Betaproteobacteria</taxon>
        <taxon>Burkholderiales</taxon>
        <taxon>Comamonadaceae</taxon>
        <taxon>Variovorax</taxon>
    </lineage>
</organism>
<feature type="transmembrane region" description="Helical" evidence="14">
    <location>
        <begin position="160"/>
        <end position="179"/>
    </location>
</feature>
<keyword evidence="8" id="KW-0016">Alginate biosynthesis</keyword>
<dbReference type="Pfam" id="PF03062">
    <property type="entry name" value="MBOAT"/>
    <property type="match status" value="1"/>
</dbReference>
<evidence type="ECO:0000256" key="10">
    <source>
        <dbReference type="ARBA" id="ARBA00023136"/>
    </source>
</evidence>
<keyword evidence="7 14" id="KW-0812">Transmembrane</keyword>
<evidence type="ECO:0000313" key="16">
    <source>
        <dbReference type="Proteomes" id="UP000035170"/>
    </source>
</evidence>
<dbReference type="GO" id="GO:0005886">
    <property type="term" value="C:plasma membrane"/>
    <property type="evidence" value="ECO:0007669"/>
    <property type="project" value="UniProtKB-SubCell"/>
</dbReference>
<keyword evidence="5 13" id="KW-1003">Cell membrane</keyword>
<gene>
    <name evidence="15" type="primary">patA2</name>
    <name evidence="15" type="ORF">VPARA_51160</name>
</gene>
<dbReference type="InterPro" id="IPR028362">
    <property type="entry name" value="AlgI"/>
</dbReference>
<evidence type="ECO:0000256" key="5">
    <source>
        <dbReference type="ARBA" id="ARBA00022475"/>
    </source>
</evidence>
<evidence type="ECO:0000256" key="11">
    <source>
        <dbReference type="ARBA" id="ARBA00023315"/>
    </source>
</evidence>
<dbReference type="InterPro" id="IPR051085">
    <property type="entry name" value="MB_O-acyltransferase"/>
</dbReference>
<dbReference type="PATRIC" id="fig|34073.19.peg.5237"/>
<reference evidence="15 16" key="1">
    <citation type="submission" date="2015-03" db="EMBL/GenBank/DDBJ databases">
        <title>Genome sequence of Variovorax paradoxus TBEA6.</title>
        <authorList>
            <person name="Poehlein A."/>
            <person name="Schuldes J."/>
            <person name="Wuebbeler J.H."/>
            <person name="Hiessl S."/>
            <person name="Steinbuechel A."/>
            <person name="Daniel R."/>
        </authorList>
    </citation>
    <scope>NUCLEOTIDE SEQUENCE [LARGE SCALE GENOMIC DNA]</scope>
    <source>
        <strain evidence="15 16">TBEA6</strain>
    </source>
</reference>
<evidence type="ECO:0000256" key="1">
    <source>
        <dbReference type="ARBA" id="ARBA00004651"/>
    </source>
</evidence>
<comment type="subcellular location">
    <subcellularLocation>
        <location evidence="1">Cell membrane</location>
        <topology evidence="1">Multi-pass membrane protein</topology>
    </subcellularLocation>
</comment>
<sequence length="503" mass="56230">MPSPPAMLFNSYPFIFVFFPLVLIGFFLIGKRNARSAAGFLALASLFFYGWWSVKALPLLVASICINYWFGLRLSPAPGRDDRKRKSLLVVALVVNLGVLAVFKYANFFVSNVNDGLAAAGLSQIPLLHIVLPIGISFYTFTQIAFLVDCWQGKVHERSFIHYVLFVTYFPHLIAGPVLHHAQMMPQFANAATYRLDPSKVALGVAIFTFGLAKKLLIADPMGQYADMMFNGVHKGIEPTLYTSWFGALAYTLQIYFDFSGYSDMAVGLSLCLGVQLPLNFRSPYKSTNIIEFWRRWHISLSNFLRDYLYVPLGGNRKGPARRYLNLFLTMLLGGLWHGAAWTFVIWGALHGVFLMINHLWNSKVRRNIPAGPVAHVLGWFLTFLCVVLAWIVFRADGVHTAMAIYKGMLGLHGAPPSAFSELGPVPFRKPEFFQTMLVGIIICLALPPTITLERWIPHPKAVAGQPVTAWCSAAVLAIGTFALFAWCVSKLGNYSPFLYFQF</sequence>
<feature type="transmembrane region" description="Helical" evidence="14">
    <location>
        <begin position="126"/>
        <end position="148"/>
    </location>
</feature>
<evidence type="ECO:0000256" key="4">
    <source>
        <dbReference type="ARBA" id="ARBA00016084"/>
    </source>
</evidence>
<dbReference type="PANTHER" id="PTHR13285:SF23">
    <property type="entry name" value="TEICHOIC ACID D-ALANYLTRANSFERASE"/>
    <property type="match status" value="1"/>
</dbReference>
<evidence type="ECO:0000256" key="6">
    <source>
        <dbReference type="ARBA" id="ARBA00022679"/>
    </source>
</evidence>
<dbReference type="PIRSF" id="PIRSF500217">
    <property type="entry name" value="AlgI"/>
    <property type="match status" value="1"/>
</dbReference>
<feature type="transmembrane region" description="Helical" evidence="14">
    <location>
        <begin position="327"/>
        <end position="357"/>
    </location>
</feature>
<keyword evidence="11 13" id="KW-0012">Acyltransferase</keyword>
<dbReference type="PANTHER" id="PTHR13285">
    <property type="entry name" value="ACYLTRANSFERASE"/>
    <property type="match status" value="1"/>
</dbReference>
<dbReference type="InterPro" id="IPR024194">
    <property type="entry name" value="Ac/AlaTfrase_AlgI/DltB"/>
</dbReference>